<organism evidence="1 2">
    <name type="scientific">Pararge aegeria aegeria</name>
    <dbReference type="NCBI Taxonomy" id="348720"/>
    <lineage>
        <taxon>Eukaryota</taxon>
        <taxon>Metazoa</taxon>
        <taxon>Ecdysozoa</taxon>
        <taxon>Arthropoda</taxon>
        <taxon>Hexapoda</taxon>
        <taxon>Insecta</taxon>
        <taxon>Pterygota</taxon>
        <taxon>Neoptera</taxon>
        <taxon>Endopterygota</taxon>
        <taxon>Lepidoptera</taxon>
        <taxon>Glossata</taxon>
        <taxon>Ditrysia</taxon>
        <taxon>Papilionoidea</taxon>
        <taxon>Nymphalidae</taxon>
        <taxon>Satyrinae</taxon>
        <taxon>Satyrini</taxon>
        <taxon>Parargina</taxon>
        <taxon>Pararge</taxon>
    </lineage>
</organism>
<reference evidence="1" key="1">
    <citation type="submission" date="2022-03" db="EMBL/GenBank/DDBJ databases">
        <authorList>
            <person name="Lindestad O."/>
        </authorList>
    </citation>
    <scope>NUCLEOTIDE SEQUENCE</scope>
</reference>
<name>A0A8S4SE16_9NEOP</name>
<accession>A0A8S4SE16</accession>
<sequence>MEDSENTLGDLGGQLSFWSELRWLESPSGEWHYVQRKVPHITQDTSLERKKKKKNRGRAAPFSVLLLPAITNLSAQGCDYVVPGRLTKTTSGKCRGGF</sequence>
<evidence type="ECO:0000313" key="2">
    <source>
        <dbReference type="Proteomes" id="UP000838756"/>
    </source>
</evidence>
<evidence type="ECO:0000313" key="1">
    <source>
        <dbReference type="EMBL" id="CAH2266899.1"/>
    </source>
</evidence>
<proteinExistence type="predicted"/>
<dbReference type="Proteomes" id="UP000838756">
    <property type="component" value="Unassembled WGS sequence"/>
</dbReference>
<dbReference type="AlphaFoldDB" id="A0A8S4SE16"/>
<comment type="caution">
    <text evidence="1">The sequence shown here is derived from an EMBL/GenBank/DDBJ whole genome shotgun (WGS) entry which is preliminary data.</text>
</comment>
<gene>
    <name evidence="1" type="primary">jg19903</name>
    <name evidence="1" type="ORF">PAEG_LOCUS25500</name>
</gene>
<protein>
    <submittedName>
        <fullName evidence="1">Jg19903 protein</fullName>
    </submittedName>
</protein>
<keyword evidence="2" id="KW-1185">Reference proteome</keyword>
<dbReference type="EMBL" id="CAKXAJ010026325">
    <property type="protein sequence ID" value="CAH2266899.1"/>
    <property type="molecule type" value="Genomic_DNA"/>
</dbReference>